<dbReference type="Gene3D" id="3.90.25.10">
    <property type="entry name" value="UDP-galactose 4-epimerase, domain 1"/>
    <property type="match status" value="1"/>
</dbReference>
<dbReference type="InterPro" id="IPR051604">
    <property type="entry name" value="Ergot_Alk_Oxidoreductase"/>
</dbReference>
<evidence type="ECO:0000313" key="2">
    <source>
        <dbReference type="EMBL" id="TEB26080.1"/>
    </source>
</evidence>
<dbReference type="EMBL" id="QPFP01000051">
    <property type="protein sequence ID" value="TEB26080.1"/>
    <property type="molecule type" value="Genomic_DNA"/>
</dbReference>
<protein>
    <submittedName>
        <fullName evidence="2">Ergot alkaloid A</fullName>
    </submittedName>
</protein>
<dbReference type="InterPro" id="IPR036291">
    <property type="entry name" value="NAD(P)-bd_dom_sf"/>
</dbReference>
<dbReference type="Gene3D" id="3.40.50.720">
    <property type="entry name" value="NAD(P)-binding Rossmann-like Domain"/>
    <property type="match status" value="1"/>
</dbReference>
<dbReference type="PANTHER" id="PTHR43162:SF1">
    <property type="entry name" value="PRESTALK A DIFFERENTIATION PROTEIN A"/>
    <property type="match status" value="1"/>
</dbReference>
<dbReference type="PANTHER" id="PTHR43162">
    <property type="match status" value="1"/>
</dbReference>
<feature type="domain" description="NAD(P)-binding" evidence="1">
    <location>
        <begin position="7"/>
        <end position="160"/>
    </location>
</feature>
<accession>A0A4Y7SW47</accession>
<organism evidence="2 3">
    <name type="scientific">Coprinellus micaceus</name>
    <name type="common">Glistening ink-cap mushroom</name>
    <name type="synonym">Coprinus micaceus</name>
    <dbReference type="NCBI Taxonomy" id="71717"/>
    <lineage>
        <taxon>Eukaryota</taxon>
        <taxon>Fungi</taxon>
        <taxon>Dikarya</taxon>
        <taxon>Basidiomycota</taxon>
        <taxon>Agaricomycotina</taxon>
        <taxon>Agaricomycetes</taxon>
        <taxon>Agaricomycetidae</taxon>
        <taxon>Agaricales</taxon>
        <taxon>Agaricineae</taxon>
        <taxon>Psathyrellaceae</taxon>
        <taxon>Coprinellus</taxon>
    </lineage>
</organism>
<name>A0A4Y7SW47_COPMI</name>
<dbReference type="Pfam" id="PF13460">
    <property type="entry name" value="NAD_binding_10"/>
    <property type="match status" value="1"/>
</dbReference>
<dbReference type="STRING" id="71717.A0A4Y7SW47"/>
<comment type="caution">
    <text evidence="2">The sequence shown here is derived from an EMBL/GenBank/DDBJ whole genome shotgun (WGS) entry which is preliminary data.</text>
</comment>
<evidence type="ECO:0000313" key="3">
    <source>
        <dbReference type="Proteomes" id="UP000298030"/>
    </source>
</evidence>
<evidence type="ECO:0000259" key="1">
    <source>
        <dbReference type="Pfam" id="PF13460"/>
    </source>
</evidence>
<dbReference type="Proteomes" id="UP000298030">
    <property type="component" value="Unassembled WGS sequence"/>
</dbReference>
<dbReference type="SUPFAM" id="SSF51735">
    <property type="entry name" value="NAD(P)-binding Rossmann-fold domains"/>
    <property type="match status" value="1"/>
</dbReference>
<reference evidence="2 3" key="1">
    <citation type="journal article" date="2019" name="Nat. Ecol. Evol.">
        <title>Megaphylogeny resolves global patterns of mushroom evolution.</title>
        <authorList>
            <person name="Varga T."/>
            <person name="Krizsan K."/>
            <person name="Foldi C."/>
            <person name="Dima B."/>
            <person name="Sanchez-Garcia M."/>
            <person name="Sanchez-Ramirez S."/>
            <person name="Szollosi G.J."/>
            <person name="Szarkandi J.G."/>
            <person name="Papp V."/>
            <person name="Albert L."/>
            <person name="Andreopoulos W."/>
            <person name="Angelini C."/>
            <person name="Antonin V."/>
            <person name="Barry K.W."/>
            <person name="Bougher N.L."/>
            <person name="Buchanan P."/>
            <person name="Buyck B."/>
            <person name="Bense V."/>
            <person name="Catcheside P."/>
            <person name="Chovatia M."/>
            <person name="Cooper J."/>
            <person name="Damon W."/>
            <person name="Desjardin D."/>
            <person name="Finy P."/>
            <person name="Geml J."/>
            <person name="Haridas S."/>
            <person name="Hughes K."/>
            <person name="Justo A."/>
            <person name="Karasinski D."/>
            <person name="Kautmanova I."/>
            <person name="Kiss B."/>
            <person name="Kocsube S."/>
            <person name="Kotiranta H."/>
            <person name="LaButti K.M."/>
            <person name="Lechner B.E."/>
            <person name="Liimatainen K."/>
            <person name="Lipzen A."/>
            <person name="Lukacs Z."/>
            <person name="Mihaltcheva S."/>
            <person name="Morgado L.N."/>
            <person name="Niskanen T."/>
            <person name="Noordeloos M.E."/>
            <person name="Ohm R.A."/>
            <person name="Ortiz-Santana B."/>
            <person name="Ovrebo C."/>
            <person name="Racz N."/>
            <person name="Riley R."/>
            <person name="Savchenko A."/>
            <person name="Shiryaev A."/>
            <person name="Soop K."/>
            <person name="Spirin V."/>
            <person name="Szebenyi C."/>
            <person name="Tomsovsky M."/>
            <person name="Tulloss R.E."/>
            <person name="Uehling J."/>
            <person name="Grigoriev I.V."/>
            <person name="Vagvolgyi C."/>
            <person name="Papp T."/>
            <person name="Martin F.M."/>
            <person name="Miettinen O."/>
            <person name="Hibbett D.S."/>
            <person name="Nagy L.G."/>
        </authorList>
    </citation>
    <scope>NUCLEOTIDE SEQUENCE [LARGE SCALE GENOMIC DNA]</scope>
    <source>
        <strain evidence="2 3">FP101781</strain>
    </source>
</reference>
<sequence>MSTLILGGGSQVGLRLAELLREAGKPVIFGSRSGARIPAGSPSVKFDWDDPATFDAAFALGQNIEYAYLLGPSRDPDPLIKVKPFIDLAVSKGVKRFIVLSAGGPFTEKGPDSKSIGRVHTYLDNQGLDYVVLRPTWFSENLSRYYAYGVKANNLIENVVEKGPVGFIAVEDIAETAFKGITNVESLPNREPILVGPELVSYQDVAAILTDVLGREITYKVISVEEKIKQYVQLGLPEDFVKLLAHVEKSLDDGSDAELAADPRAVKGKLGIREWIEKNKAAFL</sequence>
<dbReference type="AlphaFoldDB" id="A0A4Y7SW47"/>
<gene>
    <name evidence="2" type="ORF">FA13DRAFT_1668238</name>
</gene>
<proteinExistence type="predicted"/>
<dbReference type="InterPro" id="IPR016040">
    <property type="entry name" value="NAD(P)-bd_dom"/>
</dbReference>
<keyword evidence="3" id="KW-1185">Reference proteome</keyword>
<dbReference type="OrthoDB" id="419598at2759"/>